<comment type="caution">
    <text evidence="2">The sequence shown here is derived from an EMBL/GenBank/DDBJ whole genome shotgun (WGS) entry which is preliminary data.</text>
</comment>
<organism evidence="2 3">
    <name type="scientific">Acetivibrio straminisolvens JCM 21531</name>
    <dbReference type="NCBI Taxonomy" id="1294263"/>
    <lineage>
        <taxon>Bacteria</taxon>
        <taxon>Bacillati</taxon>
        <taxon>Bacillota</taxon>
        <taxon>Clostridia</taxon>
        <taxon>Eubacteriales</taxon>
        <taxon>Oscillospiraceae</taxon>
        <taxon>Acetivibrio</taxon>
    </lineage>
</organism>
<dbReference type="Gene3D" id="1.10.3210.10">
    <property type="entry name" value="Hypothetical protein af1432"/>
    <property type="match status" value="1"/>
</dbReference>
<keyword evidence="2" id="KW-0378">Hydrolase</keyword>
<dbReference type="EMBL" id="BAVR01000031">
    <property type="protein sequence ID" value="GAE89155.1"/>
    <property type="molecule type" value="Genomic_DNA"/>
</dbReference>
<dbReference type="STRING" id="1294263.JCM21531_2655"/>
<evidence type="ECO:0000313" key="2">
    <source>
        <dbReference type="EMBL" id="GAE89155.1"/>
    </source>
</evidence>
<reference evidence="2" key="1">
    <citation type="journal article" date="2014" name="Genome Announc.">
        <title>Draft Genome Sequence of Clostridium straminisolvens Strain JCM 21531T, Isolated from a Cellulose-Degrading Bacterial Community.</title>
        <authorList>
            <person name="Yuki M."/>
            <person name="Oshima K."/>
            <person name="Suda W."/>
            <person name="Sakamoto M."/>
            <person name="Kitamura K."/>
            <person name="Iida T."/>
            <person name="Hattori M."/>
            <person name="Ohkuma M."/>
        </authorList>
    </citation>
    <scope>NUCLEOTIDE SEQUENCE [LARGE SCALE GENOMIC DNA]</scope>
    <source>
        <strain evidence="2">JCM 21531</strain>
    </source>
</reference>
<dbReference type="Pfam" id="PF13487">
    <property type="entry name" value="HD_5"/>
    <property type="match status" value="1"/>
</dbReference>
<feature type="domain" description="HD-GYP" evidence="1">
    <location>
        <begin position="1"/>
        <end position="85"/>
    </location>
</feature>
<dbReference type="InterPro" id="IPR003607">
    <property type="entry name" value="HD/PDEase_dom"/>
</dbReference>
<proteinExistence type="predicted"/>
<dbReference type="PANTHER" id="PTHR43155">
    <property type="entry name" value="CYCLIC DI-GMP PHOSPHODIESTERASE PA4108-RELATED"/>
    <property type="match status" value="1"/>
</dbReference>
<protein>
    <submittedName>
        <fullName evidence="2">Metal dependent phosphohydrolase</fullName>
    </submittedName>
</protein>
<evidence type="ECO:0000313" key="3">
    <source>
        <dbReference type="Proteomes" id="UP000019109"/>
    </source>
</evidence>
<sequence length="85" mass="9803">MTDEEFNEIKKHPIIAYNILKDVEFLKNGLNGILQHHERYDGKGYPYGLKGKEICIFARIMCVADAFDAMTSDRPYRKGMDMESA</sequence>
<dbReference type="Proteomes" id="UP000019109">
    <property type="component" value="Unassembled WGS sequence"/>
</dbReference>
<accession>W4V6W1</accession>
<name>W4V6W1_9FIRM</name>
<gene>
    <name evidence="2" type="ORF">JCM21531_2655</name>
</gene>
<dbReference type="PROSITE" id="PS51832">
    <property type="entry name" value="HD_GYP"/>
    <property type="match status" value="1"/>
</dbReference>
<dbReference type="SUPFAM" id="SSF109604">
    <property type="entry name" value="HD-domain/PDEase-like"/>
    <property type="match status" value="1"/>
</dbReference>
<dbReference type="InterPro" id="IPR037522">
    <property type="entry name" value="HD_GYP_dom"/>
</dbReference>
<dbReference type="GO" id="GO:0016787">
    <property type="term" value="F:hydrolase activity"/>
    <property type="evidence" value="ECO:0007669"/>
    <property type="project" value="UniProtKB-KW"/>
</dbReference>
<dbReference type="CDD" id="cd00077">
    <property type="entry name" value="HDc"/>
    <property type="match status" value="1"/>
</dbReference>
<dbReference type="AlphaFoldDB" id="W4V6W1"/>
<evidence type="ECO:0000259" key="1">
    <source>
        <dbReference type="PROSITE" id="PS51832"/>
    </source>
</evidence>
<keyword evidence="3" id="KW-1185">Reference proteome</keyword>
<dbReference type="PANTHER" id="PTHR43155:SF2">
    <property type="entry name" value="CYCLIC DI-GMP PHOSPHODIESTERASE PA4108"/>
    <property type="match status" value="1"/>
</dbReference>